<dbReference type="PANTHER" id="PTHR30273:SF2">
    <property type="entry name" value="PROTEIN FECR"/>
    <property type="match status" value="1"/>
</dbReference>
<evidence type="ECO:0000259" key="2">
    <source>
        <dbReference type="Pfam" id="PF04773"/>
    </source>
</evidence>
<dbReference type="InterPro" id="IPR032508">
    <property type="entry name" value="FecR_C"/>
</dbReference>
<feature type="domain" description="FecR protein" evidence="2">
    <location>
        <begin position="175"/>
        <end position="272"/>
    </location>
</feature>
<gene>
    <name evidence="4" type="ORF">F8C76_01695</name>
</gene>
<dbReference type="Proteomes" id="UP000429785">
    <property type="component" value="Unassembled WGS sequence"/>
</dbReference>
<accession>A0A6I1E1F0</accession>
<dbReference type="Pfam" id="PF16344">
    <property type="entry name" value="FecR_C"/>
    <property type="match status" value="1"/>
</dbReference>
<dbReference type="RefSeq" id="WP_152130182.1">
    <property type="nucleotide sequence ID" value="NZ_WELG01000001.1"/>
</dbReference>
<sequence length="387" mass="44700">MPPKNIENLIVKYLLNEASAKELDLLSEWIAHTQNEHVFEEYVQCHYQISLSMNQPDADKLKKVLLQKIKKDKKKQSMHFAYKMFKYAAVVLVLFGLGYFYNKETGLDSDHGHAKLVPTEEAITIELDNGEVKVLVAEQRKVIRDKKGRVMGEQKGSMLVYSNQQNRKELLYNTLKVPYGKRFDVVLSDGTHVYLNAGTTLRYPVQFMDGMNREVYLTGEAYFDVTKKKETGQSFIVHADAMDVQVLGTKFNVRNYPENTMVQTVLVEGSVELMSERDPSLASTKLEPGYKGEWDGTTPDISVENVNTHLYTAWIQGKLIFKNTSFKEIRKALERKYNVRIKNKNEHLDRQFFDATFDIESIDQILESFSRSYAIEYKIIDNEVIIE</sequence>
<dbReference type="EMBL" id="WELG01000001">
    <property type="protein sequence ID" value="KAB7530249.1"/>
    <property type="molecule type" value="Genomic_DNA"/>
</dbReference>
<name>A0A6I1E1F0_9FLAO</name>
<dbReference type="Pfam" id="PF04773">
    <property type="entry name" value="FecR"/>
    <property type="match status" value="1"/>
</dbReference>
<dbReference type="Gene3D" id="2.60.120.1440">
    <property type="match status" value="1"/>
</dbReference>
<dbReference type="OrthoDB" id="651134at2"/>
<keyword evidence="1" id="KW-1133">Transmembrane helix</keyword>
<feature type="transmembrane region" description="Helical" evidence="1">
    <location>
        <begin position="80"/>
        <end position="101"/>
    </location>
</feature>
<evidence type="ECO:0000256" key="1">
    <source>
        <dbReference type="SAM" id="Phobius"/>
    </source>
</evidence>
<keyword evidence="1" id="KW-0812">Transmembrane</keyword>
<evidence type="ECO:0000313" key="5">
    <source>
        <dbReference type="Proteomes" id="UP000429785"/>
    </source>
</evidence>
<comment type="caution">
    <text evidence="4">The sequence shown here is derived from an EMBL/GenBank/DDBJ whole genome shotgun (WGS) entry which is preliminary data.</text>
</comment>
<dbReference type="PANTHER" id="PTHR30273">
    <property type="entry name" value="PERIPLASMIC SIGNAL SENSOR AND SIGMA FACTOR ACTIVATOR FECR-RELATED"/>
    <property type="match status" value="1"/>
</dbReference>
<dbReference type="InterPro" id="IPR006860">
    <property type="entry name" value="FecR"/>
</dbReference>
<dbReference type="AlphaFoldDB" id="A0A6I1E1F0"/>
<dbReference type="InterPro" id="IPR012373">
    <property type="entry name" value="Ferrdict_sens_TM"/>
</dbReference>
<reference evidence="4 5" key="1">
    <citation type="submission" date="2019-10" db="EMBL/GenBank/DDBJ databases">
        <title>Muricauda olearia CL-SS4 JCM15563 genome.</title>
        <authorList>
            <person name="Liu L."/>
        </authorList>
    </citation>
    <scope>NUCLEOTIDE SEQUENCE [LARGE SCALE GENOMIC DNA]</scope>
    <source>
        <strain evidence="4 5">CL-SS4</strain>
    </source>
</reference>
<feature type="domain" description="Protein FecR C-terminal" evidence="3">
    <location>
        <begin position="318"/>
        <end position="386"/>
    </location>
</feature>
<dbReference type="GO" id="GO:0016989">
    <property type="term" value="F:sigma factor antagonist activity"/>
    <property type="evidence" value="ECO:0007669"/>
    <property type="project" value="TreeGrafter"/>
</dbReference>
<keyword evidence="1" id="KW-0472">Membrane</keyword>
<evidence type="ECO:0000259" key="3">
    <source>
        <dbReference type="Pfam" id="PF16344"/>
    </source>
</evidence>
<protein>
    <submittedName>
        <fullName evidence="4">DUF4974 domain-containing protein</fullName>
    </submittedName>
</protein>
<evidence type="ECO:0000313" key="4">
    <source>
        <dbReference type="EMBL" id="KAB7530249.1"/>
    </source>
</evidence>
<proteinExistence type="predicted"/>
<organism evidence="4 5">
    <name type="scientific">Flagellimonas olearia</name>
    <dbReference type="NCBI Taxonomy" id="552546"/>
    <lineage>
        <taxon>Bacteria</taxon>
        <taxon>Pseudomonadati</taxon>
        <taxon>Bacteroidota</taxon>
        <taxon>Flavobacteriia</taxon>
        <taxon>Flavobacteriales</taxon>
        <taxon>Flavobacteriaceae</taxon>
        <taxon>Flagellimonas</taxon>
    </lineage>
</organism>
<dbReference type="Gene3D" id="3.55.50.30">
    <property type="match status" value="1"/>
</dbReference>